<dbReference type="Gene3D" id="3.30.565.10">
    <property type="entry name" value="Histidine kinase-like ATPase, C-terminal domain"/>
    <property type="match status" value="1"/>
</dbReference>
<keyword evidence="9" id="KW-0902">Two-component regulatory system</keyword>
<dbReference type="EC" id="2.7.13.3" evidence="3"/>
<dbReference type="RefSeq" id="WP_011714739.1">
    <property type="nucleotide sequence ID" value="NC_008576.1"/>
</dbReference>
<evidence type="ECO:0000313" key="14">
    <source>
        <dbReference type="EMBL" id="ABK45676.1"/>
    </source>
</evidence>
<dbReference type="InterPro" id="IPR050428">
    <property type="entry name" value="TCS_sensor_his_kinase"/>
</dbReference>
<feature type="transmembrane region" description="Helical" evidence="11">
    <location>
        <begin position="170"/>
        <end position="190"/>
    </location>
</feature>
<dbReference type="InterPro" id="IPR036890">
    <property type="entry name" value="HATPase_C_sf"/>
</dbReference>
<evidence type="ECO:0000259" key="12">
    <source>
        <dbReference type="PROSITE" id="PS50109"/>
    </source>
</evidence>
<dbReference type="InterPro" id="IPR003660">
    <property type="entry name" value="HAMP_dom"/>
</dbReference>
<evidence type="ECO:0000256" key="4">
    <source>
        <dbReference type="ARBA" id="ARBA00022553"/>
    </source>
</evidence>
<keyword evidence="8 11" id="KW-1133">Transmembrane helix</keyword>
<dbReference type="PANTHER" id="PTHR45436:SF15">
    <property type="entry name" value="SENSOR HISTIDINE KINASE CUSS"/>
    <property type="match status" value="1"/>
</dbReference>
<dbReference type="InterPro" id="IPR003661">
    <property type="entry name" value="HisK_dim/P_dom"/>
</dbReference>
<protein>
    <recommendedName>
        <fullName evidence="3">histidine kinase</fullName>
        <ecNumber evidence="3">2.7.13.3</ecNumber>
    </recommendedName>
</protein>
<organism evidence="14 15">
    <name type="scientific">Magnetococcus marinus (strain ATCC BAA-1437 / JCM 17883 / MC-1)</name>
    <dbReference type="NCBI Taxonomy" id="156889"/>
    <lineage>
        <taxon>Bacteria</taxon>
        <taxon>Pseudomonadati</taxon>
        <taxon>Pseudomonadota</taxon>
        <taxon>Magnetococcia</taxon>
        <taxon>Magnetococcales</taxon>
        <taxon>Magnetococcaceae</taxon>
        <taxon>Magnetococcus</taxon>
    </lineage>
</organism>
<name>A0LCI3_MAGMM</name>
<dbReference type="SUPFAM" id="SSF47384">
    <property type="entry name" value="Homodimeric domain of signal transducing histidine kinase"/>
    <property type="match status" value="1"/>
</dbReference>
<keyword evidence="7 14" id="KW-0418">Kinase</keyword>
<keyword evidence="4" id="KW-0597">Phosphoprotein</keyword>
<evidence type="ECO:0000256" key="7">
    <source>
        <dbReference type="ARBA" id="ARBA00022777"/>
    </source>
</evidence>
<dbReference type="SUPFAM" id="SSF158472">
    <property type="entry name" value="HAMP domain-like"/>
    <property type="match status" value="1"/>
</dbReference>
<dbReference type="GO" id="GO:0000155">
    <property type="term" value="F:phosphorelay sensor kinase activity"/>
    <property type="evidence" value="ECO:0007669"/>
    <property type="project" value="InterPro"/>
</dbReference>
<dbReference type="Proteomes" id="UP000002586">
    <property type="component" value="Chromosome"/>
</dbReference>
<keyword evidence="10 11" id="KW-0472">Membrane</keyword>
<dbReference type="InterPro" id="IPR005467">
    <property type="entry name" value="His_kinase_dom"/>
</dbReference>
<dbReference type="FunFam" id="3.30.565.10:FF:000006">
    <property type="entry name" value="Sensor histidine kinase WalK"/>
    <property type="match status" value="1"/>
</dbReference>
<proteinExistence type="predicted"/>
<evidence type="ECO:0000256" key="9">
    <source>
        <dbReference type="ARBA" id="ARBA00023012"/>
    </source>
</evidence>
<keyword evidence="15" id="KW-1185">Reference proteome</keyword>
<dbReference type="KEGG" id="mgm:Mmc1_3186"/>
<feature type="domain" description="HAMP" evidence="13">
    <location>
        <begin position="188"/>
        <end position="243"/>
    </location>
</feature>
<evidence type="ECO:0000256" key="8">
    <source>
        <dbReference type="ARBA" id="ARBA00022989"/>
    </source>
</evidence>
<dbReference type="InterPro" id="IPR003594">
    <property type="entry name" value="HATPase_dom"/>
</dbReference>
<dbReference type="PROSITE" id="PS50109">
    <property type="entry name" value="HIS_KIN"/>
    <property type="match status" value="1"/>
</dbReference>
<dbReference type="PROSITE" id="PS50885">
    <property type="entry name" value="HAMP"/>
    <property type="match status" value="1"/>
</dbReference>
<evidence type="ECO:0000256" key="5">
    <source>
        <dbReference type="ARBA" id="ARBA00022679"/>
    </source>
</evidence>
<evidence type="ECO:0000256" key="1">
    <source>
        <dbReference type="ARBA" id="ARBA00000085"/>
    </source>
</evidence>
<keyword evidence="5" id="KW-0808">Transferase</keyword>
<keyword evidence="6 11" id="KW-0812">Transmembrane</keyword>
<evidence type="ECO:0000256" key="6">
    <source>
        <dbReference type="ARBA" id="ARBA00022692"/>
    </source>
</evidence>
<evidence type="ECO:0000259" key="13">
    <source>
        <dbReference type="PROSITE" id="PS50885"/>
    </source>
</evidence>
<dbReference type="Pfam" id="PF00512">
    <property type="entry name" value="HisKA"/>
    <property type="match status" value="1"/>
</dbReference>
<dbReference type="InterPro" id="IPR004358">
    <property type="entry name" value="Sig_transdc_His_kin-like_C"/>
</dbReference>
<dbReference type="STRING" id="156889.Mmc1_3186"/>
<dbReference type="eggNOG" id="COG2205">
    <property type="taxonomic scope" value="Bacteria"/>
</dbReference>
<feature type="domain" description="Histidine kinase" evidence="12">
    <location>
        <begin position="251"/>
        <end position="465"/>
    </location>
</feature>
<evidence type="ECO:0000256" key="11">
    <source>
        <dbReference type="SAM" id="Phobius"/>
    </source>
</evidence>
<dbReference type="Pfam" id="PF02518">
    <property type="entry name" value="HATPase_c"/>
    <property type="match status" value="1"/>
</dbReference>
<dbReference type="SMART" id="SM00387">
    <property type="entry name" value="HATPase_c"/>
    <property type="match status" value="1"/>
</dbReference>
<dbReference type="Gene3D" id="1.10.287.130">
    <property type="match status" value="1"/>
</dbReference>
<accession>A0LCI3</accession>
<dbReference type="OrthoDB" id="9815202at2"/>
<dbReference type="EMBL" id="CP000471">
    <property type="protein sequence ID" value="ABK45676.1"/>
    <property type="molecule type" value="Genomic_DNA"/>
</dbReference>
<dbReference type="eggNOG" id="COG2770">
    <property type="taxonomic scope" value="Bacteria"/>
</dbReference>
<reference evidence="14 15" key="2">
    <citation type="journal article" date="2012" name="Int. J. Syst. Evol. Microbiol.">
        <title>Magnetococcus marinus gen. nov., sp. nov., a marine, magnetotactic bacterium that represents a novel lineage (Magnetococcaceae fam. nov.; Magnetococcales ord. nov.) at the base of the Alphaproteobacteria.</title>
        <authorList>
            <person name="Bazylinski D.A."/>
            <person name="Williams T.J."/>
            <person name="Lefevre C.T."/>
            <person name="Berg R.J."/>
            <person name="Zhang C.L."/>
            <person name="Bowser S.S."/>
            <person name="Dean A.J."/>
            <person name="Beveridge T.J."/>
        </authorList>
    </citation>
    <scope>NUCLEOTIDE SEQUENCE [LARGE SCALE GENOMIC DNA]</scope>
    <source>
        <strain evidence="15">ATCC BAA-1437 / JCM 17883 / MC-1</strain>
    </source>
</reference>
<dbReference type="AlphaFoldDB" id="A0LCI3"/>
<comment type="subcellular location">
    <subcellularLocation>
        <location evidence="2">Membrane</location>
        <topology evidence="2">Multi-pass membrane protein</topology>
    </subcellularLocation>
</comment>
<evidence type="ECO:0000313" key="15">
    <source>
        <dbReference type="Proteomes" id="UP000002586"/>
    </source>
</evidence>
<comment type="catalytic activity">
    <reaction evidence="1">
        <text>ATP + protein L-histidine = ADP + protein N-phospho-L-histidine.</text>
        <dbReference type="EC" id="2.7.13.3"/>
    </reaction>
</comment>
<evidence type="ECO:0000256" key="2">
    <source>
        <dbReference type="ARBA" id="ARBA00004141"/>
    </source>
</evidence>
<dbReference type="Gene3D" id="1.10.8.500">
    <property type="entry name" value="HAMP domain in histidine kinase"/>
    <property type="match status" value="1"/>
</dbReference>
<evidence type="ECO:0000256" key="3">
    <source>
        <dbReference type="ARBA" id="ARBA00012438"/>
    </source>
</evidence>
<dbReference type="CDD" id="cd06225">
    <property type="entry name" value="HAMP"/>
    <property type="match status" value="1"/>
</dbReference>
<dbReference type="SMART" id="SM00304">
    <property type="entry name" value="HAMP"/>
    <property type="match status" value="1"/>
</dbReference>
<reference evidence="15" key="1">
    <citation type="journal article" date="2009" name="Appl. Environ. Microbiol.">
        <title>Complete genome sequence of the chemolithoautotrophic marine magnetotactic coccus strain MC-1.</title>
        <authorList>
            <person name="Schubbe S."/>
            <person name="Williams T.J."/>
            <person name="Xie G."/>
            <person name="Kiss H.E."/>
            <person name="Brettin T.S."/>
            <person name="Martinez D."/>
            <person name="Ross C.A."/>
            <person name="Schuler D."/>
            <person name="Cox B.L."/>
            <person name="Nealson K.H."/>
            <person name="Bazylinski D.A."/>
        </authorList>
    </citation>
    <scope>NUCLEOTIDE SEQUENCE [LARGE SCALE GENOMIC DNA]</scope>
    <source>
        <strain evidence="15">ATCC BAA-1437 / JCM 17883 / MC-1</strain>
    </source>
</reference>
<dbReference type="SUPFAM" id="SSF55874">
    <property type="entry name" value="ATPase domain of HSP90 chaperone/DNA topoisomerase II/histidine kinase"/>
    <property type="match status" value="1"/>
</dbReference>
<dbReference type="GO" id="GO:0005886">
    <property type="term" value="C:plasma membrane"/>
    <property type="evidence" value="ECO:0007669"/>
    <property type="project" value="TreeGrafter"/>
</dbReference>
<gene>
    <name evidence="14" type="ordered locus">Mmc1_3186</name>
</gene>
<dbReference type="InterPro" id="IPR036097">
    <property type="entry name" value="HisK_dim/P_sf"/>
</dbReference>
<evidence type="ECO:0000256" key="10">
    <source>
        <dbReference type="ARBA" id="ARBA00023136"/>
    </source>
</evidence>
<dbReference type="Pfam" id="PF00672">
    <property type="entry name" value="HAMP"/>
    <property type="match status" value="1"/>
</dbReference>
<dbReference type="SMART" id="SM00388">
    <property type="entry name" value="HisKA"/>
    <property type="match status" value="1"/>
</dbReference>
<dbReference type="CDD" id="cd00082">
    <property type="entry name" value="HisKA"/>
    <property type="match status" value="1"/>
</dbReference>
<dbReference type="HOGENOM" id="CLU_000445_89_27_5"/>
<dbReference type="PRINTS" id="PR00344">
    <property type="entry name" value="BCTRLSENSOR"/>
</dbReference>
<sequence precursor="true">MRIFLKLFIGFWLTLLVMGSLTAWAAFHLRGDLEDRFHNQMNDLAKERMSLGHALAFYGEQALRDALRNHPDNPWIYVVKEERQDLLQRPLPGHAQHFLRHRWAPEASLHIYSAQVATQATPEQELAHLRDHPIPPPVLWYVRGPDNTLYGLMLTPKRPPFMGLILENRWALAGIVLYSLLGVLLLTLHFTNPIRRLTKASQQLSFGALSTRCAPLRLRIPDELSTLVHSFNHMAQRLEEIFSAQKRLMRDVSHELRSPLARMRVALELATRTHPTESQAHLAMVEREIHRLDRLIHEILTLAHPDAGQPVVLEGMVDLQGMLTSIAADVTLEGRPSGRHVILAASEERLVKANPEALHSALENVVRNALRYTPPHSTVDVTLTEQAQQLHIQVRDHGPGVAEADLLRIFKPFYRTSAARERESGGYGLGLAIAQRVISEHHGTLWAANHSEGGLVVHITLPIAAPEPE</sequence>
<dbReference type="PANTHER" id="PTHR45436">
    <property type="entry name" value="SENSOR HISTIDINE KINASE YKOH"/>
    <property type="match status" value="1"/>
</dbReference>